<dbReference type="InterPro" id="IPR044788">
    <property type="entry name" value="X8_dom_prot"/>
</dbReference>
<name>A0A9Q0HJA9_9POAL</name>
<protein>
    <recommendedName>
        <fullName evidence="3">X8 domain-containing protein</fullName>
    </recommendedName>
</protein>
<organism evidence="4 5">
    <name type="scientific">Rhynchospora breviuscula</name>
    <dbReference type="NCBI Taxonomy" id="2022672"/>
    <lineage>
        <taxon>Eukaryota</taxon>
        <taxon>Viridiplantae</taxon>
        <taxon>Streptophyta</taxon>
        <taxon>Embryophyta</taxon>
        <taxon>Tracheophyta</taxon>
        <taxon>Spermatophyta</taxon>
        <taxon>Magnoliopsida</taxon>
        <taxon>Liliopsida</taxon>
        <taxon>Poales</taxon>
        <taxon>Cyperaceae</taxon>
        <taxon>Cyperoideae</taxon>
        <taxon>Rhynchosporeae</taxon>
        <taxon>Rhynchospora</taxon>
    </lineage>
</organism>
<dbReference type="Pfam" id="PF07983">
    <property type="entry name" value="X8"/>
    <property type="match status" value="1"/>
</dbReference>
<keyword evidence="1 2" id="KW-0732">Signal</keyword>
<evidence type="ECO:0000313" key="5">
    <source>
        <dbReference type="Proteomes" id="UP001151287"/>
    </source>
</evidence>
<sequence length="120" mass="13281">MERLSVNLSSYVLLLCLISGGGMVVRSQSEKTWCVAKPSTDEVALVDNISYACSIVDCTILQEGHSCFYPNNNISHASIAMNLYFQSHGRNYWNCDFKNSGLIVSTDPSFGGCIYQFGNY</sequence>
<gene>
    <name evidence="4" type="ORF">LUZ63_019721</name>
</gene>
<dbReference type="PANTHER" id="PTHR31044">
    <property type="entry name" value="BETA-1,3 GLUCANASE"/>
    <property type="match status" value="1"/>
</dbReference>
<dbReference type="EMBL" id="JAMQYH010000005">
    <property type="protein sequence ID" value="KAJ1688331.1"/>
    <property type="molecule type" value="Genomic_DNA"/>
</dbReference>
<evidence type="ECO:0000259" key="3">
    <source>
        <dbReference type="SMART" id="SM00768"/>
    </source>
</evidence>
<dbReference type="Proteomes" id="UP001151287">
    <property type="component" value="Unassembled WGS sequence"/>
</dbReference>
<accession>A0A9Q0HJA9</accession>
<evidence type="ECO:0000256" key="1">
    <source>
        <dbReference type="ARBA" id="ARBA00022729"/>
    </source>
</evidence>
<reference evidence="4" key="1">
    <citation type="journal article" date="2022" name="Cell">
        <title>Repeat-based holocentromeres influence genome architecture and karyotype evolution.</title>
        <authorList>
            <person name="Hofstatter P.G."/>
            <person name="Thangavel G."/>
            <person name="Lux T."/>
            <person name="Neumann P."/>
            <person name="Vondrak T."/>
            <person name="Novak P."/>
            <person name="Zhang M."/>
            <person name="Costa L."/>
            <person name="Castellani M."/>
            <person name="Scott A."/>
            <person name="Toegelov H."/>
            <person name="Fuchs J."/>
            <person name="Mata-Sucre Y."/>
            <person name="Dias Y."/>
            <person name="Vanzela A.L.L."/>
            <person name="Huettel B."/>
            <person name="Almeida C.C.S."/>
            <person name="Simkova H."/>
            <person name="Souza G."/>
            <person name="Pedrosa-Harand A."/>
            <person name="Macas J."/>
            <person name="Mayer K.F.X."/>
            <person name="Houben A."/>
            <person name="Marques A."/>
        </authorList>
    </citation>
    <scope>NUCLEOTIDE SEQUENCE</scope>
    <source>
        <strain evidence="4">RhyBre1mFocal</strain>
    </source>
</reference>
<feature type="domain" description="X8" evidence="3">
    <location>
        <begin position="32"/>
        <end position="115"/>
    </location>
</feature>
<evidence type="ECO:0000313" key="4">
    <source>
        <dbReference type="EMBL" id="KAJ1688331.1"/>
    </source>
</evidence>
<dbReference type="GO" id="GO:0009506">
    <property type="term" value="C:plasmodesma"/>
    <property type="evidence" value="ECO:0007669"/>
    <property type="project" value="UniProtKB-ARBA"/>
</dbReference>
<feature type="chain" id="PRO_5040461419" description="X8 domain-containing protein" evidence="2">
    <location>
        <begin position="28"/>
        <end position="120"/>
    </location>
</feature>
<dbReference type="PANTHER" id="PTHR31044:SF57">
    <property type="entry name" value="CARBOHYDRATE-BINDING X8 DOMAIN SUPERFAMILY PROTEIN"/>
    <property type="match status" value="1"/>
</dbReference>
<feature type="signal peptide" evidence="2">
    <location>
        <begin position="1"/>
        <end position="27"/>
    </location>
</feature>
<dbReference type="InterPro" id="IPR012946">
    <property type="entry name" value="X8"/>
</dbReference>
<dbReference type="OrthoDB" id="1928574at2759"/>
<evidence type="ECO:0000256" key="2">
    <source>
        <dbReference type="SAM" id="SignalP"/>
    </source>
</evidence>
<dbReference type="Gene3D" id="1.20.58.1040">
    <property type="match status" value="1"/>
</dbReference>
<comment type="caution">
    <text evidence="4">The sequence shown here is derived from an EMBL/GenBank/DDBJ whole genome shotgun (WGS) entry which is preliminary data.</text>
</comment>
<proteinExistence type="predicted"/>
<dbReference type="SMART" id="SM00768">
    <property type="entry name" value="X8"/>
    <property type="match status" value="1"/>
</dbReference>
<keyword evidence="5" id="KW-1185">Reference proteome</keyword>
<dbReference type="AlphaFoldDB" id="A0A9Q0HJA9"/>